<gene>
    <name evidence="3" type="ORF">SAMN04489726_5703</name>
</gene>
<dbReference type="PANTHER" id="PTHR35176">
    <property type="entry name" value="HEME OXYGENASE HI_0854-RELATED"/>
    <property type="match status" value="1"/>
</dbReference>
<name>A0A1G9ZU14_ALLAB</name>
<dbReference type="OrthoDB" id="3693562at2"/>
<dbReference type="RefSeq" id="WP_043810551.1">
    <property type="nucleotide sequence ID" value="NZ_JOEF01000003.1"/>
</dbReference>
<dbReference type="SUPFAM" id="SSF50475">
    <property type="entry name" value="FMN-binding split barrel"/>
    <property type="match status" value="1"/>
</dbReference>
<reference evidence="3 4" key="1">
    <citation type="submission" date="2016-10" db="EMBL/GenBank/DDBJ databases">
        <authorList>
            <person name="de Groot N.N."/>
        </authorList>
    </citation>
    <scope>NUCLEOTIDE SEQUENCE [LARGE SCALE GENOMIC DNA]</scope>
    <source>
        <strain evidence="3 4">DSM 44149</strain>
    </source>
</reference>
<dbReference type="Gene3D" id="2.30.110.10">
    <property type="entry name" value="Electron Transport, Fmn-binding Protein, Chain A"/>
    <property type="match status" value="1"/>
</dbReference>
<dbReference type="GO" id="GO:0070967">
    <property type="term" value="F:coenzyme F420 binding"/>
    <property type="evidence" value="ECO:0007669"/>
    <property type="project" value="TreeGrafter"/>
</dbReference>
<dbReference type="eggNOG" id="COG3467">
    <property type="taxonomic scope" value="Bacteria"/>
</dbReference>
<dbReference type="InterPro" id="IPR024031">
    <property type="entry name" value="MSMEG_5819/OxyR"/>
</dbReference>
<dbReference type="InterPro" id="IPR011576">
    <property type="entry name" value="Pyridox_Oxase_N"/>
</dbReference>
<dbReference type="PANTHER" id="PTHR35176:SF6">
    <property type="entry name" value="HEME OXYGENASE HI_0854-RELATED"/>
    <property type="match status" value="1"/>
</dbReference>
<dbReference type="EMBL" id="LT629701">
    <property type="protein sequence ID" value="SDN24720.1"/>
    <property type="molecule type" value="Genomic_DNA"/>
</dbReference>
<dbReference type="NCBIfam" id="TIGR04023">
    <property type="entry name" value="PPOX_MSMEG_5819"/>
    <property type="match status" value="1"/>
</dbReference>
<sequence length="133" mass="14502">MTFTEHELRYLAEQVLGRLATVDAHGAVQNNPVGFRYNAETGTIDIGGYNMGATRKFRNVLATGRAALVVDDVASFKPWRVRGIEIRGRAEALSGQENTPAGMSAELIRIHPEKIFSWGVDPTADGMTSRKVG</sequence>
<evidence type="ECO:0000256" key="1">
    <source>
        <dbReference type="ARBA" id="ARBA00023002"/>
    </source>
</evidence>
<dbReference type="GO" id="GO:0005829">
    <property type="term" value="C:cytosol"/>
    <property type="evidence" value="ECO:0007669"/>
    <property type="project" value="TreeGrafter"/>
</dbReference>
<accession>A0A1G9ZU14</accession>
<keyword evidence="1" id="KW-0560">Oxidoreductase</keyword>
<dbReference type="STRING" id="211114.SAMN04489726_5703"/>
<dbReference type="AlphaFoldDB" id="A0A1G9ZU14"/>
<protein>
    <submittedName>
        <fullName evidence="3">Pyridoxamine 5'-phosphate oxidase family protein</fullName>
    </submittedName>
</protein>
<evidence type="ECO:0000313" key="4">
    <source>
        <dbReference type="Proteomes" id="UP000183376"/>
    </source>
</evidence>
<evidence type="ECO:0000259" key="2">
    <source>
        <dbReference type="Pfam" id="PF01243"/>
    </source>
</evidence>
<keyword evidence="4" id="KW-1185">Reference proteome</keyword>
<feature type="domain" description="Pyridoxamine 5'-phosphate oxidase N-terminal" evidence="2">
    <location>
        <begin position="8"/>
        <end position="102"/>
    </location>
</feature>
<dbReference type="GO" id="GO:0016627">
    <property type="term" value="F:oxidoreductase activity, acting on the CH-CH group of donors"/>
    <property type="evidence" value="ECO:0007669"/>
    <property type="project" value="TreeGrafter"/>
</dbReference>
<evidence type="ECO:0000313" key="3">
    <source>
        <dbReference type="EMBL" id="SDN24720.1"/>
    </source>
</evidence>
<proteinExistence type="predicted"/>
<organism evidence="3 4">
    <name type="scientific">Allokutzneria albata</name>
    <name type="common">Kibdelosporangium albatum</name>
    <dbReference type="NCBI Taxonomy" id="211114"/>
    <lineage>
        <taxon>Bacteria</taxon>
        <taxon>Bacillati</taxon>
        <taxon>Actinomycetota</taxon>
        <taxon>Actinomycetes</taxon>
        <taxon>Pseudonocardiales</taxon>
        <taxon>Pseudonocardiaceae</taxon>
        <taxon>Allokutzneria</taxon>
    </lineage>
</organism>
<dbReference type="InterPro" id="IPR012349">
    <property type="entry name" value="Split_barrel_FMN-bd"/>
</dbReference>
<dbReference type="Proteomes" id="UP000183376">
    <property type="component" value="Chromosome I"/>
</dbReference>
<dbReference type="Pfam" id="PF01243">
    <property type="entry name" value="PNPOx_N"/>
    <property type="match status" value="1"/>
</dbReference>
<dbReference type="InterPro" id="IPR052019">
    <property type="entry name" value="F420H2_bilvrd_red/Heme_oxyg"/>
</dbReference>